<dbReference type="SUPFAM" id="SSF51338">
    <property type="entry name" value="Composite domain of metallo-dependent hydrolases"/>
    <property type="match status" value="1"/>
</dbReference>
<dbReference type="Gene3D" id="2.30.40.10">
    <property type="entry name" value="Urease, subunit C, domain 1"/>
    <property type="match status" value="1"/>
</dbReference>
<evidence type="ECO:0000313" key="6">
    <source>
        <dbReference type="Proteomes" id="UP000807370"/>
    </source>
</evidence>
<comment type="caution">
    <text evidence="5">The sequence shown here is derived from an EMBL/GenBank/DDBJ whole genome shotgun (WGS) entry which is preliminary data.</text>
</comment>
<evidence type="ECO:0000313" key="5">
    <source>
        <dbReference type="EMBL" id="MBH5396631.1"/>
    </source>
</evidence>
<dbReference type="Proteomes" id="UP000807370">
    <property type="component" value="Unassembled WGS sequence"/>
</dbReference>
<accession>A0ABS0PHF6</accession>
<reference evidence="5 6" key="1">
    <citation type="submission" date="2020-07" db="EMBL/GenBank/DDBJ databases">
        <title>Bradyrhizobium diversity isolated from nodules of indigenous legumes of Western Australia.</title>
        <authorList>
            <person name="Klepa M.S."/>
        </authorList>
    </citation>
    <scope>NUCLEOTIDE SEQUENCE [LARGE SCALE GENOMIC DNA]</scope>
    <source>
        <strain evidence="5 6">CNPSo 4010</strain>
    </source>
</reference>
<feature type="chain" id="PRO_5047014205" evidence="3">
    <location>
        <begin position="30"/>
        <end position="562"/>
    </location>
</feature>
<evidence type="ECO:0000256" key="2">
    <source>
        <dbReference type="ARBA" id="ARBA00022801"/>
    </source>
</evidence>
<dbReference type="Pfam" id="PF01979">
    <property type="entry name" value="Amidohydro_1"/>
    <property type="match status" value="1"/>
</dbReference>
<feature type="signal peptide" evidence="3">
    <location>
        <begin position="1"/>
        <end position="29"/>
    </location>
</feature>
<dbReference type="PANTHER" id="PTHR43794">
    <property type="entry name" value="AMINOHYDROLASE SSNA-RELATED"/>
    <property type="match status" value="1"/>
</dbReference>
<keyword evidence="6" id="KW-1185">Reference proteome</keyword>
<keyword evidence="3" id="KW-0732">Signal</keyword>
<name>A0ABS0PHF6_9BRAD</name>
<dbReference type="EMBL" id="JACCHP010000001">
    <property type="protein sequence ID" value="MBH5396631.1"/>
    <property type="molecule type" value="Genomic_DNA"/>
</dbReference>
<evidence type="ECO:0000256" key="3">
    <source>
        <dbReference type="SAM" id="SignalP"/>
    </source>
</evidence>
<dbReference type="InterPro" id="IPR050287">
    <property type="entry name" value="MTA/SAH_deaminase"/>
</dbReference>
<feature type="domain" description="Amidohydrolase-related" evidence="4">
    <location>
        <begin position="233"/>
        <end position="410"/>
    </location>
</feature>
<evidence type="ECO:0000259" key="4">
    <source>
        <dbReference type="Pfam" id="PF01979"/>
    </source>
</evidence>
<protein>
    <submittedName>
        <fullName evidence="5">Amidohydrolase family protein</fullName>
    </submittedName>
</protein>
<dbReference type="InterPro" id="IPR006680">
    <property type="entry name" value="Amidohydro-rel"/>
</dbReference>
<keyword evidence="2" id="KW-0378">Hydrolase</keyword>
<comment type="similarity">
    <text evidence="1">Belongs to the metallo-dependent hydrolases superfamily. ATZ/TRZ family.</text>
</comment>
<dbReference type="InterPro" id="IPR032466">
    <property type="entry name" value="Metal_Hydrolase"/>
</dbReference>
<dbReference type="InterPro" id="IPR011059">
    <property type="entry name" value="Metal-dep_hydrolase_composite"/>
</dbReference>
<dbReference type="SUPFAM" id="SSF51556">
    <property type="entry name" value="Metallo-dependent hydrolases"/>
    <property type="match status" value="1"/>
</dbReference>
<dbReference type="PANTHER" id="PTHR43794:SF11">
    <property type="entry name" value="AMIDOHYDROLASE-RELATED DOMAIN-CONTAINING PROTEIN"/>
    <property type="match status" value="1"/>
</dbReference>
<organism evidence="5 6">
    <name type="scientific">Bradyrhizobium agreste</name>
    <dbReference type="NCBI Taxonomy" id="2751811"/>
    <lineage>
        <taxon>Bacteria</taxon>
        <taxon>Pseudomonadati</taxon>
        <taxon>Pseudomonadota</taxon>
        <taxon>Alphaproteobacteria</taxon>
        <taxon>Hyphomicrobiales</taxon>
        <taxon>Nitrobacteraceae</taxon>
        <taxon>Bradyrhizobium</taxon>
    </lineage>
</organism>
<sequence>MQTQQTLSAEFRALSFAVIIMAFSQSAAAQNFLLNGDVVTPSGVVQDGWVFIKDDKIVSVTATQPNVQGQIVRSSDYIYPGLVDLHNHPIYDTLPRWTPPHLYNNRYEWRRDPVYQNAVQAPERNIVAAEFCDMDEFAEIKQLIGGTTTLLGVSAPAFGKPMYDCIKGLARNLDWYSGFYGTNIGHEPVANPLGVTPPNYSLIAPDWPGDMKPADLLKYQSGLRDGSIKAFFIHLAEGKRTDAEAQSEFGLLKDDKLLTASTVIIHGVGLVASDFADMSKAGASLVWSPRSNLVLYGETTDVETAAQQGVTIAIAPDWSPTGSSNMLAELKFASDYSTTKLNGLFSAKQLFEMATSIPARMAHVDQLLGTIEAGRHADIFMMSGHSPDAYSNLVTASPSDVSLTIVNGVPVYGTPDHMAQAGVSTTEDVSVCGEKRSLNSQALTVSGAFAAATAQLGNASRDKTPPLVPSRNAINWPNGDINPFPSCTTRVRRDRTDRQLTRCASVHCVSVASVPSSPPSVPTATCCAAERCRKKRPLYWMVLDLVCLSRCNLCVLQVRRAH</sequence>
<gene>
    <name evidence="5" type="ORF">HZZ13_02305</name>
</gene>
<dbReference type="RefSeq" id="WP_197958020.1">
    <property type="nucleotide sequence ID" value="NZ_JACCHP010000001.1"/>
</dbReference>
<dbReference type="Gene3D" id="3.20.20.140">
    <property type="entry name" value="Metal-dependent hydrolases"/>
    <property type="match status" value="1"/>
</dbReference>
<evidence type="ECO:0000256" key="1">
    <source>
        <dbReference type="ARBA" id="ARBA00006745"/>
    </source>
</evidence>
<proteinExistence type="inferred from homology"/>